<evidence type="ECO:0000256" key="4">
    <source>
        <dbReference type="ARBA" id="ARBA00023136"/>
    </source>
</evidence>
<dbReference type="Proteomes" id="UP001597163">
    <property type="component" value="Unassembled WGS sequence"/>
</dbReference>
<evidence type="ECO:0000256" key="1">
    <source>
        <dbReference type="ARBA" id="ARBA00004141"/>
    </source>
</evidence>
<feature type="transmembrane region" description="Helical" evidence="5">
    <location>
        <begin position="130"/>
        <end position="156"/>
    </location>
</feature>
<feature type="transmembrane region" description="Helical" evidence="5">
    <location>
        <begin position="31"/>
        <end position="51"/>
    </location>
</feature>
<proteinExistence type="predicted"/>
<keyword evidence="3 5" id="KW-1133">Transmembrane helix</keyword>
<evidence type="ECO:0000256" key="3">
    <source>
        <dbReference type="ARBA" id="ARBA00022989"/>
    </source>
</evidence>
<evidence type="ECO:0000259" key="6">
    <source>
        <dbReference type="Pfam" id="PF04932"/>
    </source>
</evidence>
<feature type="transmembrane region" description="Helical" evidence="5">
    <location>
        <begin position="63"/>
        <end position="81"/>
    </location>
</feature>
<feature type="transmembrane region" description="Helical" evidence="5">
    <location>
        <begin position="176"/>
        <end position="196"/>
    </location>
</feature>
<feature type="transmembrane region" description="Helical" evidence="5">
    <location>
        <begin position="203"/>
        <end position="229"/>
    </location>
</feature>
<organism evidence="7 8">
    <name type="scientific">Hwangdonia seohaensis</name>
    <dbReference type="NCBI Taxonomy" id="1240727"/>
    <lineage>
        <taxon>Bacteria</taxon>
        <taxon>Pseudomonadati</taxon>
        <taxon>Bacteroidota</taxon>
        <taxon>Flavobacteriia</taxon>
        <taxon>Flavobacteriales</taxon>
        <taxon>Flavobacteriaceae</taxon>
        <taxon>Hwangdonia</taxon>
    </lineage>
</organism>
<gene>
    <name evidence="7" type="ORF">ACFQ2E_02720</name>
</gene>
<dbReference type="Pfam" id="PF04932">
    <property type="entry name" value="Wzy_C"/>
    <property type="match status" value="1"/>
</dbReference>
<feature type="transmembrane region" description="Helical" evidence="5">
    <location>
        <begin position="379"/>
        <end position="408"/>
    </location>
</feature>
<reference evidence="8" key="1">
    <citation type="journal article" date="2019" name="Int. J. Syst. Evol. Microbiol.">
        <title>The Global Catalogue of Microorganisms (GCM) 10K type strain sequencing project: providing services to taxonomists for standard genome sequencing and annotation.</title>
        <authorList>
            <consortium name="The Broad Institute Genomics Platform"/>
            <consortium name="The Broad Institute Genome Sequencing Center for Infectious Disease"/>
            <person name="Wu L."/>
            <person name="Ma J."/>
        </authorList>
    </citation>
    <scope>NUCLEOTIDE SEQUENCE [LARGE SCALE GENOMIC DNA]</scope>
    <source>
        <strain evidence="8">CCUG 63246</strain>
    </source>
</reference>
<accession>A0ABW3R8B4</accession>
<comment type="subcellular location">
    <subcellularLocation>
        <location evidence="1">Membrane</location>
        <topology evidence="1">Multi-pass membrane protein</topology>
    </subcellularLocation>
</comment>
<keyword evidence="2 5" id="KW-0812">Transmembrane</keyword>
<dbReference type="PANTHER" id="PTHR37422:SF13">
    <property type="entry name" value="LIPOPOLYSACCHARIDE BIOSYNTHESIS PROTEIN PA4999-RELATED"/>
    <property type="match status" value="1"/>
</dbReference>
<evidence type="ECO:0000313" key="7">
    <source>
        <dbReference type="EMBL" id="MFD1161314.1"/>
    </source>
</evidence>
<feature type="transmembrane region" description="Helical" evidence="5">
    <location>
        <begin position="235"/>
        <end position="254"/>
    </location>
</feature>
<dbReference type="RefSeq" id="WP_311935992.1">
    <property type="nucleotide sequence ID" value="NZ_JAVSCK010000001.1"/>
</dbReference>
<dbReference type="GO" id="GO:0016874">
    <property type="term" value="F:ligase activity"/>
    <property type="evidence" value="ECO:0007669"/>
    <property type="project" value="UniProtKB-KW"/>
</dbReference>
<feature type="domain" description="O-antigen ligase-related" evidence="6">
    <location>
        <begin position="204"/>
        <end position="362"/>
    </location>
</feature>
<dbReference type="PANTHER" id="PTHR37422">
    <property type="entry name" value="TEICHURONIC ACID BIOSYNTHESIS PROTEIN TUAE"/>
    <property type="match status" value="1"/>
</dbReference>
<comment type="caution">
    <text evidence="7">The sequence shown here is derived from an EMBL/GenBank/DDBJ whole genome shotgun (WGS) entry which is preliminary data.</text>
</comment>
<feature type="transmembrane region" description="Helical" evidence="5">
    <location>
        <begin position="101"/>
        <end position="121"/>
    </location>
</feature>
<keyword evidence="7" id="KW-0436">Ligase</keyword>
<name>A0ABW3R8B4_9FLAO</name>
<protein>
    <submittedName>
        <fullName evidence="7">O-antigen ligase family protein</fullName>
    </submittedName>
</protein>
<dbReference type="EMBL" id="JBHTLJ010000001">
    <property type="protein sequence ID" value="MFD1161314.1"/>
    <property type="molecule type" value="Genomic_DNA"/>
</dbReference>
<evidence type="ECO:0000256" key="5">
    <source>
        <dbReference type="SAM" id="Phobius"/>
    </source>
</evidence>
<evidence type="ECO:0000256" key="2">
    <source>
        <dbReference type="ARBA" id="ARBA00022692"/>
    </source>
</evidence>
<sequence>MKVKIATFFCLFLFFLPFTQALTLNVGFPLKVSEILLIVMIGIYFFIGYVPKEYLHFIINNKAIFLFLLWALLSFMINSFWQYDYPLKQIPFRISAIGDSFLRFCYIILNITAFFISIYFISRNKRILKFWVLGAVIASSYSWYLFVFSALGLPYIKLFGMESNPQNLFGIIRCGTFKEGNFFGLFLILSSLIAFFRGKTKVGWFLMFTIITTMSTISIVSGCLTLVYIYRKKMFTGKILIVYPLILMAVIFSAKTEFFQRYVKGKIFQPVSHLTNDNFSKVDRYLTGRIAFKQGLYNPFIGVGPYNYALHYDYYNDYETVVKNPSKWFDNYIARTNKRAITNNVYLEVWSEYGVVGFVFFMFFLVKTLFVAIKNKNDFITGGVIAILISFNAFPSFIMLFIWVYLAIPYAFNYNKRVNENP</sequence>
<evidence type="ECO:0000313" key="8">
    <source>
        <dbReference type="Proteomes" id="UP001597163"/>
    </source>
</evidence>
<dbReference type="InterPro" id="IPR007016">
    <property type="entry name" value="O-antigen_ligase-rel_domated"/>
</dbReference>
<keyword evidence="4 5" id="KW-0472">Membrane</keyword>
<keyword evidence="8" id="KW-1185">Reference proteome</keyword>
<feature type="transmembrane region" description="Helical" evidence="5">
    <location>
        <begin position="353"/>
        <end position="373"/>
    </location>
</feature>
<dbReference type="InterPro" id="IPR051533">
    <property type="entry name" value="WaaL-like"/>
</dbReference>